<keyword evidence="2" id="KW-1185">Reference proteome</keyword>
<dbReference type="InterPro" id="IPR016024">
    <property type="entry name" value="ARM-type_fold"/>
</dbReference>
<dbReference type="RefSeq" id="WP_152662555.1">
    <property type="nucleotide sequence ID" value="NZ_LAJG01000021.1"/>
</dbReference>
<organism evidence="1 2">
    <name type="scientific">Devosia soli</name>
    <dbReference type="NCBI Taxonomy" id="361041"/>
    <lineage>
        <taxon>Bacteria</taxon>
        <taxon>Pseudomonadati</taxon>
        <taxon>Pseudomonadota</taxon>
        <taxon>Alphaproteobacteria</taxon>
        <taxon>Hyphomicrobiales</taxon>
        <taxon>Devosiaceae</taxon>
        <taxon>Devosia</taxon>
    </lineage>
</organism>
<dbReference type="SUPFAM" id="SSF48371">
    <property type="entry name" value="ARM repeat"/>
    <property type="match status" value="1"/>
</dbReference>
<comment type="caution">
    <text evidence="1">The sequence shown here is derived from an EMBL/GenBank/DDBJ whole genome shotgun (WGS) entry which is preliminary data.</text>
</comment>
<accession>A0A0F5LBA6</accession>
<dbReference type="EMBL" id="LAJG01000021">
    <property type="protein sequence ID" value="KKB78902.1"/>
    <property type="molecule type" value="Genomic_DNA"/>
</dbReference>
<dbReference type="AlphaFoldDB" id="A0A0F5LBA6"/>
<dbReference type="Gene3D" id="1.25.10.10">
    <property type="entry name" value="Leucine-rich Repeat Variant"/>
    <property type="match status" value="1"/>
</dbReference>
<evidence type="ECO:0000313" key="1">
    <source>
        <dbReference type="EMBL" id="KKB78902.1"/>
    </source>
</evidence>
<reference evidence="1 2" key="1">
    <citation type="submission" date="2015-03" db="EMBL/GenBank/DDBJ databases">
        <authorList>
            <person name="Hassan Y.I."/>
            <person name="Lepp D."/>
            <person name="Zhou T."/>
        </authorList>
    </citation>
    <scope>NUCLEOTIDE SEQUENCE [LARGE SCALE GENOMIC DNA]</scope>
    <source>
        <strain evidence="1 2">GH2-10</strain>
    </source>
</reference>
<dbReference type="STRING" id="361041.VW35_10515"/>
<gene>
    <name evidence="1" type="ORF">VW35_10515</name>
</gene>
<dbReference type="InterPro" id="IPR011989">
    <property type="entry name" value="ARM-like"/>
</dbReference>
<sequence length="211" mass="22626">MAEAVSVADRLAGALDRRDEAPNIALAEEIAASADRTAIAELVALVREGTPRQRNDAMKALYEIGARSPDLVAGYCPAFIEALGSSTNRQVWGAMTALDAVAELRADEIAAELPKIIAAADRGSVIAKDRCTSLLVKLARSGYAEKAVPILVERLKNAAPNQFPTYAEETASVLTPEQKPGFLAIVRQRLTGMVEKAKRDRMEKLLAKLNG</sequence>
<dbReference type="OrthoDB" id="2733362at2"/>
<dbReference type="PATRIC" id="fig|361041.3.peg.1463"/>
<protein>
    <recommendedName>
        <fullName evidence="3">HEAT repeat domain-containing protein</fullName>
    </recommendedName>
</protein>
<evidence type="ECO:0008006" key="3">
    <source>
        <dbReference type="Google" id="ProtNLM"/>
    </source>
</evidence>
<name>A0A0F5LBA6_9HYPH</name>
<dbReference type="Proteomes" id="UP000033514">
    <property type="component" value="Unassembled WGS sequence"/>
</dbReference>
<evidence type="ECO:0000313" key="2">
    <source>
        <dbReference type="Proteomes" id="UP000033514"/>
    </source>
</evidence>
<proteinExistence type="predicted"/>